<reference evidence="2 5" key="1">
    <citation type="submission" date="2019-03" db="EMBL/GenBank/DDBJ databases">
        <title>Paraburkholderia sp. isolated from native Mimosa gymnas in Guartela State Park, Brazil.</title>
        <authorList>
            <person name="Paulitsch F."/>
            <person name="Hungria M."/>
            <person name="Delamuta J.R.M."/>
            <person name="Ribeiro R.A."/>
            <person name="Dall'Agnol R."/>
            <person name="Silva J.S.B."/>
        </authorList>
    </citation>
    <scope>NUCLEOTIDE SEQUENCE [LARGE SCALE GENOMIC DNA]</scope>
    <source>
        <strain evidence="2 5">CNPSo 3008</strain>
    </source>
</reference>
<accession>A0A4R5KZD8</accession>
<evidence type="ECO:0000313" key="5">
    <source>
        <dbReference type="Proteomes" id="UP000295606"/>
    </source>
</evidence>
<proteinExistence type="predicted"/>
<dbReference type="EMBL" id="SMOD01000110">
    <property type="protein sequence ID" value="TDG01490.1"/>
    <property type="molecule type" value="Genomic_DNA"/>
</dbReference>
<sequence>MLLSTVTLPQSNSTTMAKHTQETSNGQTAETQFEGAPGLDDLIQQGARRIIQQAIEAELAAMLEQYSNVKTMDGRR</sequence>
<name>A0A4R5KZD8_9BURK</name>
<dbReference type="Proteomes" id="UP000295606">
    <property type="component" value="Unassembled WGS sequence"/>
</dbReference>
<comment type="caution">
    <text evidence="2">The sequence shown here is derived from an EMBL/GenBank/DDBJ whole genome shotgun (WGS) entry which is preliminary data.</text>
</comment>
<evidence type="ECO:0000313" key="3">
    <source>
        <dbReference type="EMBL" id="TDG01947.1"/>
    </source>
</evidence>
<feature type="non-terminal residue" evidence="2">
    <location>
        <position position="76"/>
    </location>
</feature>
<evidence type="ECO:0000313" key="2">
    <source>
        <dbReference type="EMBL" id="TDG01490.1"/>
    </source>
</evidence>
<evidence type="ECO:0000256" key="1">
    <source>
        <dbReference type="SAM" id="MobiDB-lite"/>
    </source>
</evidence>
<evidence type="ECO:0000313" key="4">
    <source>
        <dbReference type="EMBL" id="TDG02885.1"/>
    </source>
</evidence>
<organism evidence="2 5">
    <name type="scientific">Paraburkholderia guartelaensis</name>
    <dbReference type="NCBI Taxonomy" id="2546446"/>
    <lineage>
        <taxon>Bacteria</taxon>
        <taxon>Pseudomonadati</taxon>
        <taxon>Pseudomonadota</taxon>
        <taxon>Betaproteobacteria</taxon>
        <taxon>Burkholderiales</taxon>
        <taxon>Burkholderiaceae</taxon>
        <taxon>Paraburkholderia</taxon>
    </lineage>
</organism>
<gene>
    <name evidence="4" type="ORF">E1N52_37755</name>
    <name evidence="3" type="ORF">E1N52_42360</name>
    <name evidence="2" type="ORF">E1N52_43035</name>
</gene>
<feature type="region of interest" description="Disordered" evidence="1">
    <location>
        <begin position="1"/>
        <end position="35"/>
    </location>
</feature>
<protein>
    <submittedName>
        <fullName evidence="2">IS256 family transposase</fullName>
    </submittedName>
</protein>
<dbReference type="EMBL" id="SMOD01000051">
    <property type="protein sequence ID" value="TDG02885.1"/>
    <property type="molecule type" value="Genomic_DNA"/>
</dbReference>
<dbReference type="AlphaFoldDB" id="A0A4R5KZD8"/>
<feature type="compositionally biased region" description="Polar residues" evidence="1">
    <location>
        <begin position="1"/>
        <end position="31"/>
    </location>
</feature>
<dbReference type="EMBL" id="SMOD01000090">
    <property type="protein sequence ID" value="TDG01947.1"/>
    <property type="molecule type" value="Genomic_DNA"/>
</dbReference>